<name>A0A5K7ZFQ2_9BACT</name>
<dbReference type="KEGG" id="dwd:DSCW_23540"/>
<dbReference type="Pfam" id="PF00850">
    <property type="entry name" value="Hist_deacetyl"/>
    <property type="match status" value="1"/>
</dbReference>
<evidence type="ECO:0000259" key="2">
    <source>
        <dbReference type="Pfam" id="PF00850"/>
    </source>
</evidence>
<dbReference type="InterPro" id="IPR037138">
    <property type="entry name" value="His_deacetylse_dom_sf"/>
</dbReference>
<dbReference type="Gene3D" id="3.40.800.20">
    <property type="entry name" value="Histone deacetylase domain"/>
    <property type="match status" value="1"/>
</dbReference>
<feature type="domain" description="Histone deacetylase" evidence="2">
    <location>
        <begin position="21"/>
        <end position="309"/>
    </location>
</feature>
<evidence type="ECO:0000256" key="1">
    <source>
        <dbReference type="ARBA" id="ARBA00005947"/>
    </source>
</evidence>
<dbReference type="SUPFAM" id="SSF52768">
    <property type="entry name" value="Arginase/deacetylase"/>
    <property type="match status" value="1"/>
</dbReference>
<gene>
    <name evidence="3" type="ORF">DSCW_23540</name>
</gene>
<accession>A0A5K7ZFQ2</accession>
<dbReference type="AlphaFoldDB" id="A0A5K7ZFQ2"/>
<dbReference type="PRINTS" id="PR01270">
    <property type="entry name" value="HDASUPER"/>
</dbReference>
<evidence type="ECO:0000313" key="4">
    <source>
        <dbReference type="Proteomes" id="UP000427769"/>
    </source>
</evidence>
<dbReference type="EMBL" id="AP021875">
    <property type="protein sequence ID" value="BBO74937.1"/>
    <property type="molecule type" value="Genomic_DNA"/>
</dbReference>
<dbReference type="GO" id="GO:0004407">
    <property type="term" value="F:histone deacetylase activity"/>
    <property type="evidence" value="ECO:0007669"/>
    <property type="project" value="TreeGrafter"/>
</dbReference>
<dbReference type="Proteomes" id="UP000427769">
    <property type="component" value="Chromosome"/>
</dbReference>
<dbReference type="GO" id="GO:0040029">
    <property type="term" value="P:epigenetic regulation of gene expression"/>
    <property type="evidence" value="ECO:0007669"/>
    <property type="project" value="TreeGrafter"/>
</dbReference>
<dbReference type="PANTHER" id="PTHR10625:SF10">
    <property type="entry name" value="HISTONE DEACETYLASE HDAC1"/>
    <property type="match status" value="1"/>
</dbReference>
<protein>
    <submittedName>
        <fullName evidence="3">Histone deacetylase</fullName>
    </submittedName>
</protein>
<organism evidence="3 4">
    <name type="scientific">Desulfosarcina widdelii</name>
    <dbReference type="NCBI Taxonomy" id="947919"/>
    <lineage>
        <taxon>Bacteria</taxon>
        <taxon>Pseudomonadati</taxon>
        <taxon>Thermodesulfobacteriota</taxon>
        <taxon>Desulfobacteria</taxon>
        <taxon>Desulfobacterales</taxon>
        <taxon>Desulfosarcinaceae</taxon>
        <taxon>Desulfosarcina</taxon>
    </lineage>
</organism>
<reference evidence="3 4" key="1">
    <citation type="submission" date="2019-11" db="EMBL/GenBank/DDBJ databases">
        <title>Comparative genomics of hydrocarbon-degrading Desulfosarcina strains.</title>
        <authorList>
            <person name="Watanabe M."/>
            <person name="Kojima H."/>
            <person name="Fukui M."/>
        </authorList>
    </citation>
    <scope>NUCLEOTIDE SEQUENCE [LARGE SCALE GENOMIC DNA]</scope>
    <source>
        <strain evidence="3 4">PP31</strain>
    </source>
</reference>
<evidence type="ECO:0000313" key="3">
    <source>
        <dbReference type="EMBL" id="BBO74937.1"/>
    </source>
</evidence>
<keyword evidence="4" id="KW-1185">Reference proteome</keyword>
<dbReference type="RefSeq" id="WP_155303908.1">
    <property type="nucleotide sequence ID" value="NZ_AP021875.1"/>
</dbReference>
<dbReference type="CDD" id="cd09992">
    <property type="entry name" value="HDAC_classII"/>
    <property type="match status" value="1"/>
</dbReference>
<dbReference type="PANTHER" id="PTHR10625">
    <property type="entry name" value="HISTONE DEACETYLASE HDAC1-RELATED"/>
    <property type="match status" value="1"/>
</dbReference>
<sequence>MKPTGIVWDPAYLEHVTDEGHPDHPRRLEMLYRKLEETIGDGYFVTVAPPEATEEQILLVHRPSYLERVRATATQGASSLSTDTLTCERSWRTARLAVGGTIEAIRQVVEGRLANALVLARPPGHHAERSRAMGYCIFNNVAVGAMAARTFMGMERVLVVDWDLHHGNGTQHVFERDPSVFFFSSHQFPHYPGTGHLTETGLGPGEGTTMNVPLSKGCGDGEFAAIYRRLLVPVARAFKPQMILVSAGFDIHIDDPLGGMRVTPAGFAGLTRLILDIAEATCRGRAVFCLEGGYNAEALTESALAMIDELTGRTQTDVEAMAAKAKPGRLKAILEGCLHTHRRFWKELEQ</sequence>
<dbReference type="InterPro" id="IPR023801">
    <property type="entry name" value="His_deacetylse_dom"/>
</dbReference>
<dbReference type="InterPro" id="IPR023696">
    <property type="entry name" value="Ureohydrolase_dom_sf"/>
</dbReference>
<dbReference type="InterPro" id="IPR000286">
    <property type="entry name" value="HDACs"/>
</dbReference>
<dbReference type="OrthoDB" id="9808367at2"/>
<proteinExistence type="inferred from homology"/>
<comment type="similarity">
    <text evidence="1">Belongs to the histone deacetylase family.</text>
</comment>